<gene>
    <name evidence="2" type="ORF">FHR27_004477</name>
</gene>
<keyword evidence="3" id="KW-1185">Reference proteome</keyword>
<dbReference type="AlphaFoldDB" id="A0A7Y9XQU9"/>
<accession>A0A7Y9XQU9</accession>
<evidence type="ECO:0000313" key="3">
    <source>
        <dbReference type="Proteomes" id="UP000578688"/>
    </source>
</evidence>
<reference evidence="2 3" key="1">
    <citation type="submission" date="2020-07" db="EMBL/GenBank/DDBJ databases">
        <title>Genomic analyses of the natural microbiome of Caenorhabditis elegans.</title>
        <authorList>
            <person name="Samuel B."/>
        </authorList>
    </citation>
    <scope>NUCLEOTIDE SEQUENCE [LARGE SCALE GENOMIC DNA]</scope>
    <source>
        <strain evidence="2 3">BIGb0408</strain>
    </source>
</reference>
<organism evidence="2 3">
    <name type="scientific">Phytopseudomonas flavescens</name>
    <dbReference type="NCBI Taxonomy" id="29435"/>
    <lineage>
        <taxon>Bacteria</taxon>
        <taxon>Pseudomonadati</taxon>
        <taxon>Pseudomonadota</taxon>
        <taxon>Gammaproteobacteria</taxon>
        <taxon>Pseudomonadales</taxon>
        <taxon>Pseudomonadaceae</taxon>
        <taxon>Phytopseudomonas</taxon>
    </lineage>
</organism>
<evidence type="ECO:0000259" key="1">
    <source>
        <dbReference type="Pfam" id="PF13930"/>
    </source>
</evidence>
<feature type="domain" description="Type VII secretion system protein EssD-like" evidence="1">
    <location>
        <begin position="4"/>
        <end position="54"/>
    </location>
</feature>
<proteinExistence type="predicted"/>
<dbReference type="InterPro" id="IPR044927">
    <property type="entry name" value="Endonuclea_NS_2"/>
</dbReference>
<dbReference type="EMBL" id="JACBYV010000001">
    <property type="protein sequence ID" value="NYH75867.1"/>
    <property type="molecule type" value="Genomic_DNA"/>
</dbReference>
<sequence>MHKDINNYHAGEWGQMEKRWASDLAAGKDVHVKIKPIYTDGSLRASEFRITETIGGTTSKHTIINPTGQ</sequence>
<protein>
    <recommendedName>
        <fullName evidence="1">Type VII secretion system protein EssD-like domain-containing protein</fullName>
    </recommendedName>
</protein>
<dbReference type="Proteomes" id="UP000578688">
    <property type="component" value="Unassembled WGS sequence"/>
</dbReference>
<evidence type="ECO:0000313" key="2">
    <source>
        <dbReference type="EMBL" id="NYH75867.1"/>
    </source>
</evidence>
<dbReference type="Pfam" id="PF13930">
    <property type="entry name" value="Endonuclea_NS_2"/>
    <property type="match status" value="1"/>
</dbReference>
<comment type="caution">
    <text evidence="2">The sequence shown here is derived from an EMBL/GenBank/DDBJ whole genome shotgun (WGS) entry which is preliminary data.</text>
</comment>
<name>A0A7Y9XQU9_9GAMM</name>